<comment type="similarity">
    <text evidence="1 6">Belongs to the cytochrome P450 family.</text>
</comment>
<dbReference type="EMBL" id="JAAAJA010000564">
    <property type="protein sequence ID" value="KAG0251808.1"/>
    <property type="molecule type" value="Genomic_DNA"/>
</dbReference>
<dbReference type="GO" id="GO:0004497">
    <property type="term" value="F:monooxygenase activity"/>
    <property type="evidence" value="ECO:0007669"/>
    <property type="project" value="UniProtKB-KW"/>
</dbReference>
<dbReference type="SUPFAM" id="SSF48264">
    <property type="entry name" value="Cytochrome P450"/>
    <property type="match status" value="1"/>
</dbReference>
<name>A0A9P6PTN9_9FUNG</name>
<keyword evidence="6" id="KW-0503">Monooxygenase</keyword>
<dbReference type="InterPro" id="IPR017972">
    <property type="entry name" value="Cyt_P450_CS"/>
</dbReference>
<feature type="binding site" description="axial binding residue" evidence="5">
    <location>
        <position position="484"/>
    </location>
    <ligand>
        <name>heme</name>
        <dbReference type="ChEBI" id="CHEBI:30413"/>
    </ligand>
    <ligandPart>
        <name>Fe</name>
        <dbReference type="ChEBI" id="CHEBI:18248"/>
    </ligandPart>
</feature>
<dbReference type="InterPro" id="IPR036396">
    <property type="entry name" value="Cyt_P450_sf"/>
</dbReference>
<dbReference type="OrthoDB" id="1470350at2759"/>
<comment type="cofactor">
    <cofactor evidence="5">
        <name>heme</name>
        <dbReference type="ChEBI" id="CHEBI:30413"/>
    </cofactor>
</comment>
<dbReference type="Pfam" id="PF00067">
    <property type="entry name" value="p450"/>
    <property type="match status" value="1"/>
</dbReference>
<dbReference type="InterPro" id="IPR002401">
    <property type="entry name" value="Cyt_P450_E_grp-I"/>
</dbReference>
<dbReference type="GO" id="GO:0016705">
    <property type="term" value="F:oxidoreductase activity, acting on paired donors, with incorporation or reduction of molecular oxygen"/>
    <property type="evidence" value="ECO:0007669"/>
    <property type="project" value="InterPro"/>
</dbReference>
<dbReference type="GO" id="GO:0020037">
    <property type="term" value="F:heme binding"/>
    <property type="evidence" value="ECO:0007669"/>
    <property type="project" value="InterPro"/>
</dbReference>
<dbReference type="GO" id="GO:0006629">
    <property type="term" value="P:lipid metabolic process"/>
    <property type="evidence" value="ECO:0007669"/>
    <property type="project" value="UniProtKB-ARBA"/>
</dbReference>
<evidence type="ECO:0008006" key="9">
    <source>
        <dbReference type="Google" id="ProtNLM"/>
    </source>
</evidence>
<proteinExistence type="inferred from homology"/>
<dbReference type="Proteomes" id="UP000726737">
    <property type="component" value="Unassembled WGS sequence"/>
</dbReference>
<evidence type="ECO:0000313" key="7">
    <source>
        <dbReference type="EMBL" id="KAG0251808.1"/>
    </source>
</evidence>
<keyword evidence="2 5" id="KW-0479">Metal-binding</keyword>
<keyword evidence="3 6" id="KW-0560">Oxidoreductase</keyword>
<reference evidence="7" key="1">
    <citation type="journal article" date="2020" name="Fungal Divers.">
        <title>Resolving the Mortierellaceae phylogeny through synthesis of multi-gene phylogenetics and phylogenomics.</title>
        <authorList>
            <person name="Vandepol N."/>
            <person name="Liber J."/>
            <person name="Desiro A."/>
            <person name="Na H."/>
            <person name="Kennedy M."/>
            <person name="Barry K."/>
            <person name="Grigoriev I.V."/>
            <person name="Miller A.N."/>
            <person name="O'Donnell K."/>
            <person name="Stajich J.E."/>
            <person name="Bonito G."/>
        </authorList>
    </citation>
    <scope>NUCLEOTIDE SEQUENCE</scope>
    <source>
        <strain evidence="7">KOD948</strain>
    </source>
</reference>
<dbReference type="PRINTS" id="PR00385">
    <property type="entry name" value="P450"/>
</dbReference>
<evidence type="ECO:0000256" key="1">
    <source>
        <dbReference type="ARBA" id="ARBA00010617"/>
    </source>
</evidence>
<keyword evidence="5 6" id="KW-0349">Heme</keyword>
<keyword evidence="8" id="KW-1185">Reference proteome</keyword>
<gene>
    <name evidence="7" type="ORF">BG011_007362</name>
</gene>
<comment type="caution">
    <text evidence="7">The sequence shown here is derived from an EMBL/GenBank/DDBJ whole genome shotgun (WGS) entry which is preliminary data.</text>
</comment>
<evidence type="ECO:0000256" key="5">
    <source>
        <dbReference type="PIRSR" id="PIRSR602401-1"/>
    </source>
</evidence>
<protein>
    <recommendedName>
        <fullName evidence="9">Cytochrome P450</fullName>
    </recommendedName>
</protein>
<accession>A0A9P6PTN9</accession>
<evidence type="ECO:0000313" key="8">
    <source>
        <dbReference type="Proteomes" id="UP000726737"/>
    </source>
</evidence>
<evidence type="ECO:0000256" key="6">
    <source>
        <dbReference type="RuleBase" id="RU000461"/>
    </source>
</evidence>
<evidence type="ECO:0000256" key="3">
    <source>
        <dbReference type="ARBA" id="ARBA00023002"/>
    </source>
</evidence>
<dbReference type="PROSITE" id="PS00086">
    <property type="entry name" value="CYTOCHROME_P450"/>
    <property type="match status" value="1"/>
</dbReference>
<dbReference type="InterPro" id="IPR001128">
    <property type="entry name" value="Cyt_P450"/>
</dbReference>
<sequence length="549" mass="62789">MTMLLMWIGLKRLLEKQMSKRRRSPFEYVVLATLGIVVSAMLKYPNRAFLTRARPDLKALGRDAPGYPLLGNLPDIFKRREDMLQMLHETFLDHGDVISITLPIFGRAIVINRPELMEHILKTNFENYVKGPIFRSQLTDILGCGIFVSDGPEWRFHRKTASNIFTTKLYRNLVQGAFKAGVHEFSQVLDAHIQAKKPVDLQAQFLKLTMDAFGKLTFGIEFQSLAGQGPNEFGDAFDFLTSAADARISNPCWPITDRLIPGRWKKHWGCIHTLDRYAAMAVAGRRAETPEERMKRPRDLLDHFINYKDENGTMLTDQELRDVFVNFMIAGRDTTAQGLTWQFYSLMANPRVMKTMVQEIDIVLQGSEENITYEVLMNELPYVKAVLHETLRLHPPVPKNVKQAVNDDVLPDGTRIYKGEYIGYSNWCLGRNKSVWGVDAEQFVPERWLTPREEQQVQGTSPFGKFKAESQFKFVSFNAGPRLCLGQTFALLESMVTTCILLQRYEFKLVPYHPVPTVKGSVTLPMKKPLMAIVTKRPNSYGVFAEREP</sequence>
<dbReference type="Gene3D" id="1.10.630.10">
    <property type="entry name" value="Cytochrome P450"/>
    <property type="match status" value="1"/>
</dbReference>
<dbReference type="GO" id="GO:0005506">
    <property type="term" value="F:iron ion binding"/>
    <property type="evidence" value="ECO:0007669"/>
    <property type="project" value="InterPro"/>
</dbReference>
<dbReference type="AlphaFoldDB" id="A0A9P6PTN9"/>
<organism evidence="7 8">
    <name type="scientific">Mortierella polycephala</name>
    <dbReference type="NCBI Taxonomy" id="41804"/>
    <lineage>
        <taxon>Eukaryota</taxon>
        <taxon>Fungi</taxon>
        <taxon>Fungi incertae sedis</taxon>
        <taxon>Mucoromycota</taxon>
        <taxon>Mortierellomycotina</taxon>
        <taxon>Mortierellomycetes</taxon>
        <taxon>Mortierellales</taxon>
        <taxon>Mortierellaceae</taxon>
        <taxon>Mortierella</taxon>
    </lineage>
</organism>
<dbReference type="PANTHER" id="PTHR24296">
    <property type="entry name" value="CYTOCHROME P450"/>
    <property type="match status" value="1"/>
</dbReference>
<keyword evidence="4 5" id="KW-0408">Iron</keyword>
<dbReference type="PRINTS" id="PR00463">
    <property type="entry name" value="EP450I"/>
</dbReference>
<evidence type="ECO:0000256" key="2">
    <source>
        <dbReference type="ARBA" id="ARBA00022723"/>
    </source>
</evidence>
<evidence type="ECO:0000256" key="4">
    <source>
        <dbReference type="ARBA" id="ARBA00023004"/>
    </source>
</evidence>